<dbReference type="Gene3D" id="3.40.50.720">
    <property type="entry name" value="NAD(P)-binding Rossmann-like Domain"/>
    <property type="match status" value="1"/>
</dbReference>
<dbReference type="eggNOG" id="COG1086">
    <property type="taxonomic scope" value="Bacteria"/>
</dbReference>
<comment type="caution">
    <text evidence="3">The sequence shown here is derived from an EMBL/GenBank/DDBJ whole genome shotgun (WGS) entry which is preliminary data.</text>
</comment>
<dbReference type="HOGENOM" id="CLU_629700_0_0_6"/>
<evidence type="ECO:0000313" key="4">
    <source>
        <dbReference type="Proteomes" id="UP000005555"/>
    </source>
</evidence>
<dbReference type="InterPro" id="IPR003869">
    <property type="entry name" value="Polysac_CapD-like"/>
</dbReference>
<dbReference type="InterPro" id="IPR036291">
    <property type="entry name" value="NAD(P)-bd_dom_sf"/>
</dbReference>
<dbReference type="SUPFAM" id="SSF51735">
    <property type="entry name" value="NAD(P)-binding Rossmann-fold domains"/>
    <property type="match status" value="1"/>
</dbReference>
<dbReference type="AlphaFoldDB" id="Q1YPS7"/>
<gene>
    <name evidence="3" type="ORF">GB2207_05959</name>
</gene>
<dbReference type="Pfam" id="PF02719">
    <property type="entry name" value="Polysacc_synt_2"/>
    <property type="match status" value="1"/>
</dbReference>
<dbReference type="Proteomes" id="UP000005555">
    <property type="component" value="Unassembled WGS sequence"/>
</dbReference>
<comment type="similarity">
    <text evidence="1">Belongs to the polysaccharide synthase family.</text>
</comment>
<keyword evidence="4" id="KW-1185">Reference proteome</keyword>
<evidence type="ECO:0000313" key="3">
    <source>
        <dbReference type="EMBL" id="EAS46282.1"/>
    </source>
</evidence>
<evidence type="ECO:0000259" key="2">
    <source>
        <dbReference type="Pfam" id="PF02719"/>
    </source>
</evidence>
<dbReference type="InterPro" id="IPR051203">
    <property type="entry name" value="Polysaccharide_Synthase-Rel"/>
</dbReference>
<reference evidence="3 4" key="1">
    <citation type="submission" date="2006-03" db="EMBL/GenBank/DDBJ databases">
        <authorList>
            <person name="Giovannoni S.J."/>
            <person name="Cho J.-C."/>
            <person name="Ferriera S."/>
            <person name="Johnson J."/>
            <person name="Kravitz S."/>
            <person name="Halpern A."/>
            <person name="Remington K."/>
            <person name="Beeson K."/>
            <person name="Tran B."/>
            <person name="Rogers Y.-H."/>
            <person name="Friedman R."/>
            <person name="Venter J.C."/>
        </authorList>
    </citation>
    <scope>NUCLEOTIDE SEQUENCE [LARGE SCALE GENOMIC DNA]</scope>
    <source>
        <strain evidence="3 4">HTCC2207</strain>
    </source>
</reference>
<accession>Q1YPS7</accession>
<dbReference type="EMBL" id="AAPI01000008">
    <property type="protein sequence ID" value="EAS46282.1"/>
    <property type="molecule type" value="Genomic_DNA"/>
</dbReference>
<sequence>MNILYLDSFELSFQFESDKGNAVCEKISAFENIDGVISFFRQRLRFDLILYNPHIFMQLILNEDYRFEKYLADLPVRCLPYSNPKNILPIAQAIEDKLIDLFPLQNNEVEEAVDSYCGKCVLVTGAGGSIGSELVGQLIDNRVSKCICLDLSEFSVFNLKRKLASRDKDLVSVYVGSYGDKELLATIFQKYDVDLVINAAAYKHVSIMEDNPYAAFTNNVSNFLELLRSAKVFGVKDIIQISTDKAASPSSIMGFSKFLCEQLLANANRFMDADFRYSIVRFGNVVGSSGSVAPIFVDNIKNSHKLNITHRDVNRFMMKITDAVNLILLASRIRRNETYILDMGQAYKIIDVAQTMLKYTNFSFDETMLNFVGLEKGEKLSETLFTDFEKSSMKKKDKVFVLKYTPDSTFTDEELASIYAGNVPSLQELFSRIKL</sequence>
<evidence type="ECO:0000256" key="1">
    <source>
        <dbReference type="ARBA" id="ARBA00007430"/>
    </source>
</evidence>
<proteinExistence type="inferred from homology"/>
<dbReference type="PANTHER" id="PTHR43318">
    <property type="entry name" value="UDP-N-ACETYLGLUCOSAMINE 4,6-DEHYDRATASE"/>
    <property type="match status" value="1"/>
</dbReference>
<organism evidence="3 4">
    <name type="scientific">gamma proteobacterium HTCC2207</name>
    <dbReference type="NCBI Taxonomy" id="314287"/>
    <lineage>
        <taxon>Bacteria</taxon>
        <taxon>Pseudomonadati</taxon>
        <taxon>Pseudomonadota</taxon>
        <taxon>Gammaproteobacteria</taxon>
        <taxon>Cellvibrionales</taxon>
        <taxon>Porticoccaceae</taxon>
        <taxon>SAR92 clade</taxon>
    </lineage>
</organism>
<feature type="domain" description="Polysaccharide biosynthesis protein CapD-like" evidence="2">
    <location>
        <begin position="121"/>
        <end position="402"/>
    </location>
</feature>
<dbReference type="OrthoDB" id="9803111at2"/>
<protein>
    <submittedName>
        <fullName evidence="3">Predicted nucleoside-diphosphate sugar epimerase</fullName>
    </submittedName>
</protein>
<dbReference type="STRING" id="314287.GB2207_05959"/>
<name>Q1YPS7_9GAMM</name>
<dbReference type="PANTHER" id="PTHR43318:SF1">
    <property type="entry name" value="POLYSACCHARIDE BIOSYNTHESIS PROTEIN EPSC-RELATED"/>
    <property type="match status" value="1"/>
</dbReference>